<evidence type="ECO:0000256" key="1">
    <source>
        <dbReference type="ARBA" id="ARBA00009463"/>
    </source>
</evidence>
<dbReference type="GO" id="GO:0016491">
    <property type="term" value="F:oxidoreductase activity"/>
    <property type="evidence" value="ECO:0007669"/>
    <property type="project" value="TreeGrafter"/>
</dbReference>
<evidence type="ECO:0000313" key="3">
    <source>
        <dbReference type="EMBL" id="BBP92162.1"/>
    </source>
</evidence>
<evidence type="ECO:0000313" key="4">
    <source>
        <dbReference type="Proteomes" id="UP000464658"/>
    </source>
</evidence>
<comment type="similarity">
    <text evidence="1">Belongs to the 3-hydroxyacyl-CoA dehydrogenase family.</text>
</comment>
<dbReference type="Gene3D" id="3.40.50.720">
    <property type="entry name" value="NAD(P)-binding Rossmann-like Domain"/>
    <property type="match status" value="1"/>
</dbReference>
<evidence type="ECO:0000259" key="2">
    <source>
        <dbReference type="Pfam" id="PF02737"/>
    </source>
</evidence>
<dbReference type="PANTHER" id="PTHR48075:SF7">
    <property type="entry name" value="3-HYDROXYACYL-COA DEHYDROGENASE-RELATED"/>
    <property type="match status" value="1"/>
</dbReference>
<dbReference type="InterPro" id="IPR036291">
    <property type="entry name" value="NAD(P)-bd_dom_sf"/>
</dbReference>
<organism evidence="3 4">
    <name type="scientific">Bacillus safensis</name>
    <dbReference type="NCBI Taxonomy" id="561879"/>
    <lineage>
        <taxon>Bacteria</taxon>
        <taxon>Bacillati</taxon>
        <taxon>Bacillota</taxon>
        <taxon>Bacilli</taxon>
        <taxon>Bacillales</taxon>
        <taxon>Bacillaceae</taxon>
        <taxon>Bacillus</taxon>
    </lineage>
</organism>
<dbReference type="EMBL" id="AP021906">
    <property type="protein sequence ID" value="BBP92162.1"/>
    <property type="molecule type" value="Genomic_DNA"/>
</dbReference>
<dbReference type="AlphaFoldDB" id="A0A5S9MHN4"/>
<dbReference type="PANTHER" id="PTHR48075">
    <property type="entry name" value="3-HYDROXYACYL-COA DEHYDROGENASE FAMILY PROTEIN"/>
    <property type="match status" value="1"/>
</dbReference>
<gene>
    <name evidence="3" type="ORF">BsIDN1_57800</name>
</gene>
<dbReference type="Pfam" id="PF02737">
    <property type="entry name" value="3HCDH_N"/>
    <property type="match status" value="1"/>
</dbReference>
<accession>A0A5S9MHN4</accession>
<sequence>MGKHIRKAAVIGSGVMGSGIAAHLANIGIPVTLLDIVPNELTKEETAKKADA</sequence>
<proteinExistence type="inferred from homology"/>
<dbReference type="GO" id="GO:0006631">
    <property type="term" value="P:fatty acid metabolic process"/>
    <property type="evidence" value="ECO:0007669"/>
    <property type="project" value="InterPro"/>
</dbReference>
<dbReference type="InterPro" id="IPR006176">
    <property type="entry name" value="3-OHacyl-CoA_DH_NAD-bd"/>
</dbReference>
<dbReference type="GO" id="GO:0070403">
    <property type="term" value="F:NAD+ binding"/>
    <property type="evidence" value="ECO:0007669"/>
    <property type="project" value="InterPro"/>
</dbReference>
<name>A0A5S9MHN4_BACIA</name>
<dbReference type="SUPFAM" id="SSF51735">
    <property type="entry name" value="NAD(P)-binding Rossmann-fold domains"/>
    <property type="match status" value="1"/>
</dbReference>
<protein>
    <recommendedName>
        <fullName evidence="2">3-hydroxyacyl-CoA dehydrogenase NAD binding domain-containing protein</fullName>
    </recommendedName>
</protein>
<feature type="domain" description="3-hydroxyacyl-CoA dehydrogenase NAD binding" evidence="2">
    <location>
        <begin position="7"/>
        <end position="47"/>
    </location>
</feature>
<reference evidence="3 4" key="1">
    <citation type="submission" date="2019-12" db="EMBL/GenBank/DDBJ databases">
        <title>Full genome sequence of a Bacillus safensis strain isolated from commercially available natto in Indonesia.</title>
        <authorList>
            <person name="Yoshida M."/>
            <person name="Uomi M."/>
            <person name="Waturangi D."/>
            <person name="Ekaputri J.J."/>
            <person name="Setiamarga D.H.E."/>
        </authorList>
    </citation>
    <scope>NUCLEOTIDE SEQUENCE [LARGE SCALE GENOMIC DNA]</scope>
    <source>
        <strain evidence="3 4">IDN1</strain>
    </source>
</reference>
<dbReference type="Proteomes" id="UP000464658">
    <property type="component" value="Chromosome"/>
</dbReference>